<dbReference type="EMBL" id="JAGGMS010000001">
    <property type="protein sequence ID" value="MBP2178729.1"/>
    <property type="molecule type" value="Genomic_DNA"/>
</dbReference>
<evidence type="ECO:0000313" key="1">
    <source>
        <dbReference type="EMBL" id="MBP2178729.1"/>
    </source>
</evidence>
<keyword evidence="2" id="KW-1185">Reference proteome</keyword>
<reference evidence="1 2" key="1">
    <citation type="submission" date="2021-03" db="EMBL/GenBank/DDBJ databases">
        <title>Sequencing the genomes of 1000 actinobacteria strains.</title>
        <authorList>
            <person name="Klenk H.-P."/>
        </authorList>
    </citation>
    <scope>NUCLEOTIDE SEQUENCE [LARGE SCALE GENOMIC DNA]</scope>
    <source>
        <strain evidence="1 2">DSM 45510</strain>
    </source>
</reference>
<name>A0ABS4PH49_9PSEU</name>
<sequence>MGALTGALEPLGLAWRIPAEADRLGDVIVVLPDGRELGLQLKSAALITADSLPGQLRRWSKGSESAVASVAVADRITADARDGLNQAGWSWLDLRGHLRLTGPGVFIDSDVPALTSPVVERRALSGRVGIELAALLLLTPDRGIGVRAAATMLSRAPSSVSEALAALRAEGLVDGANKPEVPHLFWELAENWQPVSQDVASIPGPGRRADNAALRLGLDEVETTVGWALTETVAAAVYGAPVSTRASHPPDFYVPDRATLRRAVQLLGTATTASSRAGRVRVAPVPLVCSRRVDATAWAKDEWPLANPLFVALDLAQDPGRGREILDGWTPREVGVRVW</sequence>
<evidence type="ECO:0000313" key="2">
    <source>
        <dbReference type="Proteomes" id="UP000741013"/>
    </source>
</evidence>
<accession>A0ABS4PH49</accession>
<evidence type="ECO:0008006" key="3">
    <source>
        <dbReference type="Google" id="ProtNLM"/>
    </source>
</evidence>
<dbReference type="Proteomes" id="UP000741013">
    <property type="component" value="Unassembled WGS sequence"/>
</dbReference>
<gene>
    <name evidence="1" type="ORF">JOM49_000255</name>
</gene>
<dbReference type="RefSeq" id="WP_209662349.1">
    <property type="nucleotide sequence ID" value="NZ_JAGGMS010000001.1"/>
</dbReference>
<protein>
    <recommendedName>
        <fullName evidence="3">Transcriptional regulator</fullName>
    </recommendedName>
</protein>
<comment type="caution">
    <text evidence="1">The sequence shown here is derived from an EMBL/GenBank/DDBJ whole genome shotgun (WGS) entry which is preliminary data.</text>
</comment>
<proteinExistence type="predicted"/>
<organism evidence="1 2">
    <name type="scientific">Amycolatopsis magusensis</name>
    <dbReference type="NCBI Taxonomy" id="882444"/>
    <lineage>
        <taxon>Bacteria</taxon>
        <taxon>Bacillati</taxon>
        <taxon>Actinomycetota</taxon>
        <taxon>Actinomycetes</taxon>
        <taxon>Pseudonocardiales</taxon>
        <taxon>Pseudonocardiaceae</taxon>
        <taxon>Amycolatopsis</taxon>
    </lineage>
</organism>